<dbReference type="EMBL" id="CM023470">
    <property type="protein sequence ID" value="KAH7979454.1"/>
    <property type="molecule type" value="Genomic_DNA"/>
</dbReference>
<name>A0ACB8DZE7_DERSI</name>
<reference evidence="1" key="1">
    <citation type="submission" date="2020-05" db="EMBL/GenBank/DDBJ databases">
        <title>Large-scale comparative analyses of tick genomes elucidate their genetic diversity and vector capacities.</title>
        <authorList>
            <person name="Jia N."/>
            <person name="Wang J."/>
            <person name="Shi W."/>
            <person name="Du L."/>
            <person name="Sun Y."/>
            <person name="Zhan W."/>
            <person name="Jiang J."/>
            <person name="Wang Q."/>
            <person name="Zhang B."/>
            <person name="Ji P."/>
            <person name="Sakyi L.B."/>
            <person name="Cui X."/>
            <person name="Yuan T."/>
            <person name="Jiang B."/>
            <person name="Yang W."/>
            <person name="Lam T.T.-Y."/>
            <person name="Chang Q."/>
            <person name="Ding S."/>
            <person name="Wang X."/>
            <person name="Zhu J."/>
            <person name="Ruan X."/>
            <person name="Zhao L."/>
            <person name="Wei J."/>
            <person name="Que T."/>
            <person name="Du C."/>
            <person name="Cheng J."/>
            <person name="Dai P."/>
            <person name="Han X."/>
            <person name="Huang E."/>
            <person name="Gao Y."/>
            <person name="Liu J."/>
            <person name="Shao H."/>
            <person name="Ye R."/>
            <person name="Li L."/>
            <person name="Wei W."/>
            <person name="Wang X."/>
            <person name="Wang C."/>
            <person name="Yang T."/>
            <person name="Huo Q."/>
            <person name="Li W."/>
            <person name="Guo W."/>
            <person name="Chen H."/>
            <person name="Zhou L."/>
            <person name="Ni X."/>
            <person name="Tian J."/>
            <person name="Zhou Y."/>
            <person name="Sheng Y."/>
            <person name="Liu T."/>
            <person name="Pan Y."/>
            <person name="Xia L."/>
            <person name="Li J."/>
            <person name="Zhao F."/>
            <person name="Cao W."/>
        </authorList>
    </citation>
    <scope>NUCLEOTIDE SEQUENCE</scope>
    <source>
        <strain evidence="1">Dsil-2018</strain>
    </source>
</reference>
<proteinExistence type="predicted"/>
<evidence type="ECO:0000313" key="1">
    <source>
        <dbReference type="EMBL" id="KAH7979454.1"/>
    </source>
</evidence>
<keyword evidence="2" id="KW-1185">Reference proteome</keyword>
<accession>A0ACB8DZE7</accession>
<gene>
    <name evidence="1" type="ORF">HPB49_009456</name>
</gene>
<sequence length="117" mass="13398">MGLRLNASNFLIAFDERKYDLDAYIRHSEGIASSQRWPEVQRSTALSTCLREEALSVLGRSPPEDVSSYPKVKATLLRHFRLTIEGFREKFRNAKSADSATAAQFSARLSHYFDQWI</sequence>
<organism evidence="1 2">
    <name type="scientific">Dermacentor silvarum</name>
    <name type="common">Tick</name>
    <dbReference type="NCBI Taxonomy" id="543639"/>
    <lineage>
        <taxon>Eukaryota</taxon>
        <taxon>Metazoa</taxon>
        <taxon>Ecdysozoa</taxon>
        <taxon>Arthropoda</taxon>
        <taxon>Chelicerata</taxon>
        <taxon>Arachnida</taxon>
        <taxon>Acari</taxon>
        <taxon>Parasitiformes</taxon>
        <taxon>Ixodida</taxon>
        <taxon>Ixodoidea</taxon>
        <taxon>Ixodidae</taxon>
        <taxon>Rhipicephalinae</taxon>
        <taxon>Dermacentor</taxon>
    </lineage>
</organism>
<comment type="caution">
    <text evidence="1">The sequence shown here is derived from an EMBL/GenBank/DDBJ whole genome shotgun (WGS) entry which is preliminary data.</text>
</comment>
<evidence type="ECO:0000313" key="2">
    <source>
        <dbReference type="Proteomes" id="UP000821865"/>
    </source>
</evidence>
<dbReference type="Proteomes" id="UP000821865">
    <property type="component" value="Chromosome 1"/>
</dbReference>
<protein>
    <submittedName>
        <fullName evidence="1">Uncharacterized protein</fullName>
    </submittedName>
</protein>